<organism evidence="2 3">
    <name type="scientific">Branchiostoma belcheri</name>
    <name type="common">Amphioxus</name>
    <dbReference type="NCBI Taxonomy" id="7741"/>
    <lineage>
        <taxon>Eukaryota</taxon>
        <taxon>Metazoa</taxon>
        <taxon>Chordata</taxon>
        <taxon>Cephalochordata</taxon>
        <taxon>Leptocardii</taxon>
        <taxon>Amphioxiformes</taxon>
        <taxon>Branchiostomatidae</taxon>
        <taxon>Branchiostoma</taxon>
    </lineage>
</organism>
<dbReference type="PANTHER" id="PTHR46704">
    <property type="entry name" value="CXC DOMAIN-CONTAINING PROTEIN-RELATED"/>
    <property type="match status" value="1"/>
</dbReference>
<keyword evidence="2" id="KW-1185">Reference proteome</keyword>
<accession>A0A6P5A0Q8</accession>
<dbReference type="KEGG" id="bbel:109481757"/>
<dbReference type="RefSeq" id="XP_019639909.1">
    <property type="nucleotide sequence ID" value="XM_019784350.1"/>
</dbReference>
<dbReference type="Proteomes" id="UP000515135">
    <property type="component" value="Unplaced"/>
</dbReference>
<feature type="non-terminal residue" evidence="3">
    <location>
        <position position="257"/>
    </location>
</feature>
<sequence length="257" mass="28466">MHSCSMIVQDIADMSDDSGEKEVTSHKEEKPSRITSDAKDRDKIRDKLLTCIDPLDPTGHPAGLINVVTGQIAPETVNAHDAVDIGNDQLVSFEKSWPGGFNASLSKLVVTMAAKRKSVKVGNSKVYDTNLIYSRVLGLQQSRDIDIKSVLAHELSPVPTSMFDDEGNMRIATTKSTLKKKLQVTVSQRLVEKPEVEILDGCALLWVIHWPNQGTVADFVNAFTKNVMERVANQDTYLIFDRYFDFSIKSGTRAARA</sequence>
<dbReference type="AlphaFoldDB" id="A0A6P5A0Q8"/>
<evidence type="ECO:0000256" key="1">
    <source>
        <dbReference type="SAM" id="MobiDB-lite"/>
    </source>
</evidence>
<dbReference type="PANTHER" id="PTHR46704:SF1">
    <property type="entry name" value="TELOMERE LENGTH REGULATION PROTEIN TEL2 HOMOLOG"/>
    <property type="match status" value="1"/>
</dbReference>
<protein>
    <submittedName>
        <fullName evidence="3">Uncharacterized protein LOC109481757</fullName>
    </submittedName>
</protein>
<evidence type="ECO:0000313" key="2">
    <source>
        <dbReference type="Proteomes" id="UP000515135"/>
    </source>
</evidence>
<reference evidence="3" key="1">
    <citation type="submission" date="2025-08" db="UniProtKB">
        <authorList>
            <consortium name="RefSeq"/>
        </authorList>
    </citation>
    <scope>IDENTIFICATION</scope>
    <source>
        <tissue evidence="3">Gonad</tissue>
    </source>
</reference>
<feature type="region of interest" description="Disordered" evidence="1">
    <location>
        <begin position="1"/>
        <end position="39"/>
    </location>
</feature>
<name>A0A6P5A0Q8_BRABE</name>
<evidence type="ECO:0000313" key="3">
    <source>
        <dbReference type="RefSeq" id="XP_019639909.1"/>
    </source>
</evidence>
<dbReference type="GeneID" id="109481757"/>
<feature type="compositionally biased region" description="Basic and acidic residues" evidence="1">
    <location>
        <begin position="18"/>
        <end position="39"/>
    </location>
</feature>
<dbReference type="OrthoDB" id="6156583at2759"/>
<gene>
    <name evidence="3" type="primary">LOC109481757</name>
</gene>
<proteinExistence type="predicted"/>